<keyword evidence="4" id="KW-0804">Transcription</keyword>
<evidence type="ECO:0000256" key="2">
    <source>
        <dbReference type="ARBA" id="ARBA00009430"/>
    </source>
</evidence>
<evidence type="ECO:0000256" key="4">
    <source>
        <dbReference type="ARBA" id="ARBA00023163"/>
    </source>
</evidence>
<evidence type="ECO:0000256" key="3">
    <source>
        <dbReference type="ARBA" id="ARBA00022478"/>
    </source>
</evidence>
<name>A0ABQ7TGA2_PHRPL</name>
<evidence type="ECO:0000256" key="5">
    <source>
        <dbReference type="ARBA" id="ARBA00023242"/>
    </source>
</evidence>
<keyword evidence="7" id="KW-1185">Reference proteome</keyword>
<dbReference type="Proteomes" id="UP000826234">
    <property type="component" value="Unassembled WGS sequence"/>
</dbReference>
<dbReference type="InterPro" id="IPR009668">
    <property type="entry name" value="RNA_pol-assoc_fac_A49-like"/>
</dbReference>
<evidence type="ECO:0000313" key="7">
    <source>
        <dbReference type="Proteomes" id="UP000826234"/>
    </source>
</evidence>
<organism evidence="6 7">
    <name type="scientific">Phrynosoma platyrhinos</name>
    <name type="common">Desert horned lizard</name>
    <dbReference type="NCBI Taxonomy" id="52577"/>
    <lineage>
        <taxon>Eukaryota</taxon>
        <taxon>Metazoa</taxon>
        <taxon>Chordata</taxon>
        <taxon>Craniata</taxon>
        <taxon>Vertebrata</taxon>
        <taxon>Euteleostomi</taxon>
        <taxon>Lepidosauria</taxon>
        <taxon>Squamata</taxon>
        <taxon>Bifurcata</taxon>
        <taxon>Unidentata</taxon>
        <taxon>Episquamata</taxon>
        <taxon>Toxicofera</taxon>
        <taxon>Iguania</taxon>
        <taxon>Phrynosomatidae</taxon>
        <taxon>Phrynosomatinae</taxon>
        <taxon>Phrynosoma</taxon>
    </lineage>
</organism>
<evidence type="ECO:0000256" key="1">
    <source>
        <dbReference type="ARBA" id="ARBA00004604"/>
    </source>
</evidence>
<comment type="caution">
    <text evidence="6">The sequence shown here is derived from an EMBL/GenBank/DDBJ whole genome shotgun (WGS) entry which is preliminary data.</text>
</comment>
<dbReference type="EMBL" id="JAIPUX010000439">
    <property type="protein sequence ID" value="KAH0628460.1"/>
    <property type="molecule type" value="Genomic_DNA"/>
</dbReference>
<dbReference type="PANTHER" id="PTHR14440">
    <property type="entry name" value="DNA-DIRECTED RNA POLYMERASE I SUBUNIT RPA49"/>
    <property type="match status" value="1"/>
</dbReference>
<sequence>MAAEARWSYRGDPQEGQLAPLGYFELGVKPNAETERLSYVGDNFGARALKCNTLCRYFVGVLDKNSGEMEVYNAELFNMQPLVSDDVPDDDLSEYLAKSYREKVDLCIEAFGTNKQKKALSSRRMNAVSKEVLNKAVIKAAEDVIETKGTAALVSDAADDKKSNISMVLPPCHEDAEKPEDVYKFEDSIFYRQNK</sequence>
<comment type="subcellular location">
    <subcellularLocation>
        <location evidence="1">Nucleus</location>
        <location evidence="1">Nucleolus</location>
    </subcellularLocation>
</comment>
<comment type="similarity">
    <text evidence="2">Belongs to the eukaryotic RPA49/POLR1E RNA polymerase subunit family.</text>
</comment>
<reference evidence="6 7" key="1">
    <citation type="journal article" date="2022" name="Gigascience">
        <title>A chromosome-level genome assembly and annotation of the desert horned lizard, Phrynosoma platyrhinos, provides insight into chromosomal rearrangements among reptiles.</title>
        <authorList>
            <person name="Koochekian N."/>
            <person name="Ascanio A."/>
            <person name="Farleigh K."/>
            <person name="Card D.C."/>
            <person name="Schield D.R."/>
            <person name="Castoe T.A."/>
            <person name="Jezkova T."/>
        </authorList>
    </citation>
    <scope>NUCLEOTIDE SEQUENCE [LARGE SCALE GENOMIC DNA]</scope>
    <source>
        <strain evidence="6">NK-2021</strain>
    </source>
</reference>
<dbReference type="Pfam" id="PF06870">
    <property type="entry name" value="RNA_pol_I_A49"/>
    <property type="match status" value="1"/>
</dbReference>
<accession>A0ABQ7TGA2</accession>
<keyword evidence="3" id="KW-0240">DNA-directed RNA polymerase</keyword>
<proteinExistence type="inferred from homology"/>
<keyword evidence="5" id="KW-0539">Nucleus</keyword>
<evidence type="ECO:0000313" key="6">
    <source>
        <dbReference type="EMBL" id="KAH0628460.1"/>
    </source>
</evidence>
<protein>
    <submittedName>
        <fullName evidence="6">Uncharacterized protein</fullName>
    </submittedName>
</protein>
<gene>
    <name evidence="6" type="ORF">JD844_009667</name>
</gene>